<proteinExistence type="predicted"/>
<dbReference type="OrthoDB" id="9809670at2"/>
<evidence type="ECO:0000259" key="11">
    <source>
        <dbReference type="PROSITE" id="PS50110"/>
    </source>
</evidence>
<evidence type="ECO:0000256" key="8">
    <source>
        <dbReference type="SAM" id="Phobius"/>
    </source>
</evidence>
<dbReference type="InterPro" id="IPR015943">
    <property type="entry name" value="WD40/YVTN_repeat-like_dom_sf"/>
</dbReference>
<dbReference type="InterPro" id="IPR001789">
    <property type="entry name" value="Sig_transdc_resp-reg_receiver"/>
</dbReference>
<evidence type="ECO:0000256" key="7">
    <source>
        <dbReference type="PROSITE-ProRule" id="PRU00169"/>
    </source>
</evidence>
<dbReference type="InterPro" id="IPR036890">
    <property type="entry name" value="HATPase_C_sf"/>
</dbReference>
<evidence type="ECO:0000256" key="5">
    <source>
        <dbReference type="ARBA" id="ARBA00023125"/>
    </source>
</evidence>
<dbReference type="Gene3D" id="3.40.50.2300">
    <property type="match status" value="1"/>
</dbReference>
<dbReference type="InterPro" id="IPR011123">
    <property type="entry name" value="Y_Y_Y"/>
</dbReference>
<dbReference type="Gene3D" id="2.130.10.10">
    <property type="entry name" value="YVTN repeat-like/Quinoprotein amine dehydrogenase"/>
    <property type="match status" value="2"/>
</dbReference>
<keyword evidence="5" id="KW-0238">DNA-binding</keyword>
<dbReference type="SUPFAM" id="SSF55874">
    <property type="entry name" value="ATPase domain of HSP90 chaperone/DNA topoisomerase II/histidine kinase"/>
    <property type="match status" value="1"/>
</dbReference>
<dbReference type="SMART" id="SM00448">
    <property type="entry name" value="REC"/>
    <property type="match status" value="1"/>
</dbReference>
<dbReference type="InterPro" id="IPR009057">
    <property type="entry name" value="Homeodomain-like_sf"/>
</dbReference>
<dbReference type="InterPro" id="IPR005467">
    <property type="entry name" value="His_kinase_dom"/>
</dbReference>
<dbReference type="EC" id="2.7.13.3" evidence="2"/>
<dbReference type="Gene3D" id="3.30.565.10">
    <property type="entry name" value="Histidine kinase-like ATPase, C-terminal domain"/>
    <property type="match status" value="1"/>
</dbReference>
<dbReference type="EMBL" id="BBWV01000001">
    <property type="protein sequence ID" value="GAO41892.1"/>
    <property type="molecule type" value="Genomic_DNA"/>
</dbReference>
<dbReference type="PROSITE" id="PS00041">
    <property type="entry name" value="HTH_ARAC_FAMILY_1"/>
    <property type="match status" value="1"/>
</dbReference>
<dbReference type="PROSITE" id="PS50110">
    <property type="entry name" value="RESPONSE_REGULATORY"/>
    <property type="match status" value="1"/>
</dbReference>
<dbReference type="InterPro" id="IPR011006">
    <property type="entry name" value="CheY-like_superfamily"/>
</dbReference>
<feature type="domain" description="HTH araC/xylS-type" evidence="9">
    <location>
        <begin position="1240"/>
        <end position="1339"/>
    </location>
</feature>
<dbReference type="Gene3D" id="2.60.40.10">
    <property type="entry name" value="Immunoglobulins"/>
    <property type="match status" value="1"/>
</dbReference>
<dbReference type="InterPro" id="IPR003661">
    <property type="entry name" value="HisK_dim/P_dom"/>
</dbReference>
<gene>
    <name evidence="12" type="ORF">FPE01S_01_09070</name>
</gene>
<dbReference type="SMART" id="SM00342">
    <property type="entry name" value="HTH_ARAC"/>
    <property type="match status" value="1"/>
</dbReference>
<dbReference type="PROSITE" id="PS50109">
    <property type="entry name" value="HIS_KIN"/>
    <property type="match status" value="1"/>
</dbReference>
<dbReference type="SMART" id="SM00387">
    <property type="entry name" value="HATPase_c"/>
    <property type="match status" value="1"/>
</dbReference>
<dbReference type="Pfam" id="PF07494">
    <property type="entry name" value="Reg_prop"/>
    <property type="match status" value="5"/>
</dbReference>
<accession>A0A0E9MVZ6</accession>
<reference evidence="12 13" key="1">
    <citation type="submission" date="2015-04" db="EMBL/GenBank/DDBJ databases">
        <title>Whole genome shotgun sequence of Flavihumibacter petaseus NBRC 106054.</title>
        <authorList>
            <person name="Miyazawa S."/>
            <person name="Hosoyama A."/>
            <person name="Hashimoto M."/>
            <person name="Noguchi M."/>
            <person name="Tsuchikane K."/>
            <person name="Ohji S."/>
            <person name="Yamazoe A."/>
            <person name="Ichikawa N."/>
            <person name="Kimura A."/>
            <person name="Fujita N."/>
        </authorList>
    </citation>
    <scope>NUCLEOTIDE SEQUENCE [LARGE SCALE GENOMIC DNA]</scope>
    <source>
        <strain evidence="12 13">NBRC 106054</strain>
    </source>
</reference>
<keyword evidence="6" id="KW-0804">Transcription</keyword>
<dbReference type="InterPro" id="IPR004358">
    <property type="entry name" value="Sig_transdc_His_kin-like_C"/>
</dbReference>
<feature type="transmembrane region" description="Helical" evidence="8">
    <location>
        <begin position="770"/>
        <end position="790"/>
    </location>
</feature>
<dbReference type="Pfam" id="PF07495">
    <property type="entry name" value="Y_Y_Y"/>
    <property type="match status" value="1"/>
</dbReference>
<protein>
    <recommendedName>
        <fullName evidence="2">histidine kinase</fullName>
        <ecNumber evidence="2">2.7.13.3</ecNumber>
    </recommendedName>
</protein>
<dbReference type="RefSeq" id="WP_046367674.1">
    <property type="nucleotide sequence ID" value="NZ_BBWV01000001.1"/>
</dbReference>
<evidence type="ECO:0000256" key="4">
    <source>
        <dbReference type="ARBA" id="ARBA00023015"/>
    </source>
</evidence>
<dbReference type="Gene3D" id="1.10.10.60">
    <property type="entry name" value="Homeodomain-like"/>
    <property type="match status" value="1"/>
</dbReference>
<dbReference type="PANTHER" id="PTHR43547:SF2">
    <property type="entry name" value="HYBRID SIGNAL TRANSDUCTION HISTIDINE KINASE C"/>
    <property type="match status" value="1"/>
</dbReference>
<dbReference type="InterPro" id="IPR036097">
    <property type="entry name" value="HisK_dim/P_sf"/>
</dbReference>
<evidence type="ECO:0000256" key="2">
    <source>
        <dbReference type="ARBA" id="ARBA00012438"/>
    </source>
</evidence>
<name>A0A0E9MVZ6_9BACT</name>
<dbReference type="SUPFAM" id="SSF52172">
    <property type="entry name" value="CheY-like"/>
    <property type="match status" value="1"/>
</dbReference>
<dbReference type="InterPro" id="IPR018060">
    <property type="entry name" value="HTH_AraC"/>
</dbReference>
<dbReference type="InterPro" id="IPR013783">
    <property type="entry name" value="Ig-like_fold"/>
</dbReference>
<dbReference type="Pfam" id="PF02518">
    <property type="entry name" value="HATPase_c"/>
    <property type="match status" value="1"/>
</dbReference>
<dbReference type="GO" id="GO:0003700">
    <property type="term" value="F:DNA-binding transcription factor activity"/>
    <property type="evidence" value="ECO:0007669"/>
    <property type="project" value="InterPro"/>
</dbReference>
<evidence type="ECO:0000313" key="12">
    <source>
        <dbReference type="EMBL" id="GAO41892.1"/>
    </source>
</evidence>
<feature type="domain" description="Histidine kinase" evidence="10">
    <location>
        <begin position="824"/>
        <end position="1042"/>
    </location>
</feature>
<dbReference type="Proteomes" id="UP000033121">
    <property type="component" value="Unassembled WGS sequence"/>
</dbReference>
<keyword evidence="4" id="KW-0805">Transcription regulation</keyword>
<feature type="modified residue" description="4-aspartylphosphate" evidence="7">
    <location>
        <position position="1141"/>
    </location>
</feature>
<dbReference type="STRING" id="1220578.FPE01S_01_09070"/>
<dbReference type="Pfam" id="PF00072">
    <property type="entry name" value="Response_reg"/>
    <property type="match status" value="1"/>
</dbReference>
<dbReference type="InterPro" id="IPR011110">
    <property type="entry name" value="Reg_prop"/>
</dbReference>
<dbReference type="PROSITE" id="PS01124">
    <property type="entry name" value="HTH_ARAC_FAMILY_2"/>
    <property type="match status" value="1"/>
</dbReference>
<keyword evidence="8" id="KW-0812">Transmembrane</keyword>
<keyword evidence="13" id="KW-1185">Reference proteome</keyword>
<comment type="caution">
    <text evidence="12">The sequence shown here is derived from an EMBL/GenBank/DDBJ whole genome shotgun (WGS) entry which is preliminary data.</text>
</comment>
<dbReference type="SUPFAM" id="SSF46689">
    <property type="entry name" value="Homeodomain-like"/>
    <property type="match status" value="1"/>
</dbReference>
<dbReference type="PRINTS" id="PR00344">
    <property type="entry name" value="BCTRLSENSOR"/>
</dbReference>
<evidence type="ECO:0000259" key="9">
    <source>
        <dbReference type="PROSITE" id="PS01124"/>
    </source>
</evidence>
<evidence type="ECO:0000256" key="1">
    <source>
        <dbReference type="ARBA" id="ARBA00000085"/>
    </source>
</evidence>
<dbReference type="Pfam" id="PF00512">
    <property type="entry name" value="HisKA"/>
    <property type="match status" value="1"/>
</dbReference>
<organism evidence="12 13">
    <name type="scientific">Flavihumibacter petaseus NBRC 106054</name>
    <dbReference type="NCBI Taxonomy" id="1220578"/>
    <lineage>
        <taxon>Bacteria</taxon>
        <taxon>Pseudomonadati</taxon>
        <taxon>Bacteroidota</taxon>
        <taxon>Chitinophagia</taxon>
        <taxon>Chitinophagales</taxon>
        <taxon>Chitinophagaceae</taxon>
        <taxon>Flavihumibacter</taxon>
    </lineage>
</organism>
<dbReference type="CDD" id="cd00082">
    <property type="entry name" value="HisKA"/>
    <property type="match status" value="1"/>
</dbReference>
<dbReference type="InterPro" id="IPR018062">
    <property type="entry name" value="HTH_AraC-typ_CS"/>
</dbReference>
<keyword evidence="8" id="KW-0472">Membrane</keyword>
<dbReference type="Pfam" id="PF12833">
    <property type="entry name" value="HTH_18"/>
    <property type="match status" value="1"/>
</dbReference>
<keyword evidence="8" id="KW-1133">Transmembrane helix</keyword>
<evidence type="ECO:0000259" key="10">
    <source>
        <dbReference type="PROSITE" id="PS50109"/>
    </source>
</evidence>
<sequence>MRIIVILITACLAWITAAAQTLPVRYIGIDKGLSNNAVVCIYQDHDGFFWFGTYDGLNRYDGYNFTIFRNKIGDSSSLINNNVYTIEGDRHHNLWVGGQKGACVYDPLLGKFRPLKFFSTGNPKPYLLQDGVFSIRSLNNGNILAGTQRNGLILFKDPDQPGVQLPGPAAENGQYEISAIEEDTLHRKVWVFVRQFGLCQYDIAAGKLLLINNQHRQASHLAVDHEGNVWIATNEGVFRYRVADNTMEGNFLPANYKIVQLMFDRQNILWIASDGGGLWQLQPGSPEARPLRSANGEPYTNSNAIYDIYEDREGRKWVGTLRGGINILEPYDRPFTLLSEPVRHQSDIIKNFILAFCEDRAGNLWIGTDGAGLRYWNRQSNQTESFTAAPGNTSTLSSNFITGVMEDQVGNVWVSTWQGGINRFNWKTRRFEQFVCFNPYTQAAENNTWIVYEDRQHRIWASATNDGSLYLFSVEHNRFEIFDPAIQNIQSLFEDASGNFWGGNYTSLFRIDRENKQHQVFPLETTIRCIYEDHNGQLWLGTQPDGLLQFDRKTGKYRQFTTADGLPSNTILRILEDGKGYLWLSSFNGLSRFDPRTNTFRNFIQPDGLQSNQFSFNAAVALKNGDLAFGGIGGFNLFNPDSIITRKEAHPVYLSNIIINNRPVQEQQHLITAHELDKITRIEVPFSQASLSLDFLALDFSGGDKITYAYQLEGWDKTWSYTNNARSARYSRLQEGNYNFRVRIRDAEGKWTNETSLLQIVVLPPWYRSWWAYLLYIAASLSAIYLYLLYARRQERLRFEVRLAHLETENEKVLNERKLDFFTNISHEFRAPLSLIINPLKKLLDAEGSGKNRDDLHIVYRNARRLISLVDQLLLFRKADSGTGKLQCSPVDIVALCQDVYHCFIQQARTAGIAYTFNNLSGHDKHVLLLDREKMEIVLFNLLSNAFKFTPDEGKISLELREDDGFLGITISDSGCGIADAELATIFEKFRQAGKQKKDRKPGFGIGLYLVKTFVEAHQGVIRCFSRKGEGTSFELLIPLQEPATEEAPVGDELAGSGLLEELAAPGIEAGIAALSSQGKGRVAEESITEKKTLLLVDDNRELLQYLQELFSTRFVVYTAESGEAGLISALQTIPDLVISDVNMTGMNGVELCSAIKKSPQLAHIPVILLTGETAKETQLLGIEGGADDYILKPFDANLLVAKTETIIKNRSLLQRYFFDSITLHESAVKVPAEYQEFLRRCIQVVEENIDVEEFTIARFAKAMGMSRSRLYEKVKAISGQSLNAFVRSIRLRRAAVLLLTEDLNINQAAYQVGIEDVRYFREQFVKLFGMNPSEYIRRYRHSFNREYNIIKK</sequence>
<keyword evidence="3 7" id="KW-0597">Phosphoprotein</keyword>
<evidence type="ECO:0000256" key="6">
    <source>
        <dbReference type="ARBA" id="ARBA00023163"/>
    </source>
</evidence>
<dbReference type="SUPFAM" id="SSF47384">
    <property type="entry name" value="Homodimeric domain of signal transducing histidine kinase"/>
    <property type="match status" value="1"/>
</dbReference>
<dbReference type="InterPro" id="IPR003594">
    <property type="entry name" value="HATPase_dom"/>
</dbReference>
<dbReference type="PANTHER" id="PTHR43547">
    <property type="entry name" value="TWO-COMPONENT HISTIDINE KINASE"/>
    <property type="match status" value="1"/>
</dbReference>
<feature type="domain" description="Response regulatory" evidence="11">
    <location>
        <begin position="1093"/>
        <end position="1208"/>
    </location>
</feature>
<dbReference type="CDD" id="cd00156">
    <property type="entry name" value="REC"/>
    <property type="match status" value="1"/>
</dbReference>
<dbReference type="SMART" id="SM00388">
    <property type="entry name" value="HisKA"/>
    <property type="match status" value="1"/>
</dbReference>
<dbReference type="SUPFAM" id="SSF63829">
    <property type="entry name" value="Calcium-dependent phosphotriesterase"/>
    <property type="match status" value="2"/>
</dbReference>
<dbReference type="Gene3D" id="1.10.287.130">
    <property type="match status" value="1"/>
</dbReference>
<evidence type="ECO:0000256" key="3">
    <source>
        <dbReference type="ARBA" id="ARBA00022553"/>
    </source>
</evidence>
<dbReference type="GO" id="GO:0043565">
    <property type="term" value="F:sequence-specific DNA binding"/>
    <property type="evidence" value="ECO:0007669"/>
    <property type="project" value="InterPro"/>
</dbReference>
<comment type="catalytic activity">
    <reaction evidence="1">
        <text>ATP + protein L-histidine = ADP + protein N-phospho-L-histidine.</text>
        <dbReference type="EC" id="2.7.13.3"/>
    </reaction>
</comment>
<dbReference type="SUPFAM" id="SSF101898">
    <property type="entry name" value="NHL repeat"/>
    <property type="match status" value="1"/>
</dbReference>
<evidence type="ECO:0000313" key="13">
    <source>
        <dbReference type="Proteomes" id="UP000033121"/>
    </source>
</evidence>
<dbReference type="FunFam" id="2.60.40.10:FF:000791">
    <property type="entry name" value="Two-component system sensor histidine kinase/response regulator"/>
    <property type="match status" value="1"/>
</dbReference>
<dbReference type="GO" id="GO:0000155">
    <property type="term" value="F:phosphorelay sensor kinase activity"/>
    <property type="evidence" value="ECO:0007669"/>
    <property type="project" value="InterPro"/>
</dbReference>